<dbReference type="OrthoDB" id="5874887at2759"/>
<reference evidence="2 3" key="1">
    <citation type="submission" date="2014-10" db="EMBL/GenBank/DDBJ databases">
        <title>Draft genome of the hookworm Ancylostoma caninum.</title>
        <authorList>
            <person name="Mitreva M."/>
        </authorList>
    </citation>
    <scope>NUCLEOTIDE SEQUENCE [LARGE SCALE GENOMIC DNA]</scope>
    <source>
        <strain evidence="2 3">Baltimore</strain>
    </source>
</reference>
<dbReference type="AlphaFoldDB" id="A0A368GWY6"/>
<dbReference type="Proteomes" id="UP000252519">
    <property type="component" value="Unassembled WGS sequence"/>
</dbReference>
<name>A0A368GWY6_ANCCA</name>
<feature type="compositionally biased region" description="Polar residues" evidence="1">
    <location>
        <begin position="52"/>
        <end position="63"/>
    </location>
</feature>
<proteinExistence type="predicted"/>
<evidence type="ECO:0000313" key="2">
    <source>
        <dbReference type="EMBL" id="RCN48873.1"/>
    </source>
</evidence>
<sequence>MMAKAKKRKTSESPSAQHSAHLRRATSAPSIRGKTKKLTTKSRTTPHDSYYNEPTLNESTSSHVELPRKKVRPKEHWESTYIDGRVYVPTLDDFNADTSKRGSMLDEVSYLPVEDLASLLCGSRIFLMLRHSVVGQNILDLCRELKHRHSLLDLRVVANNLLVRKHSARLLLSEDCTEQFLAPAGIGFYFELVLKFILSTPHWDLGMRRRFCRHLAQRLAEARLGMALVDDSFYEINLCNFTSIDPSDVQQATGLPLKEVTKLLECLFANAMRFFVLYCVHALRNQVVAKFSKSGEAFFRLKILDSTSVSSPWTVDGELNSFGVHFRFCISDEEMNTCIPLVELYSPTLEDLQGGSDCASLVYQ</sequence>
<evidence type="ECO:0000256" key="1">
    <source>
        <dbReference type="SAM" id="MobiDB-lite"/>
    </source>
</evidence>
<protein>
    <submittedName>
        <fullName evidence="2">Uncharacterized protein</fullName>
    </submittedName>
</protein>
<comment type="caution">
    <text evidence="2">The sequence shown here is derived from an EMBL/GenBank/DDBJ whole genome shotgun (WGS) entry which is preliminary data.</text>
</comment>
<accession>A0A368GWY6</accession>
<feature type="region of interest" description="Disordered" evidence="1">
    <location>
        <begin position="1"/>
        <end position="70"/>
    </location>
</feature>
<organism evidence="2 3">
    <name type="scientific">Ancylostoma caninum</name>
    <name type="common">Dog hookworm</name>
    <dbReference type="NCBI Taxonomy" id="29170"/>
    <lineage>
        <taxon>Eukaryota</taxon>
        <taxon>Metazoa</taxon>
        <taxon>Ecdysozoa</taxon>
        <taxon>Nematoda</taxon>
        <taxon>Chromadorea</taxon>
        <taxon>Rhabditida</taxon>
        <taxon>Rhabditina</taxon>
        <taxon>Rhabditomorpha</taxon>
        <taxon>Strongyloidea</taxon>
        <taxon>Ancylostomatidae</taxon>
        <taxon>Ancylostomatinae</taxon>
        <taxon>Ancylostoma</taxon>
    </lineage>
</organism>
<feature type="non-terminal residue" evidence="2">
    <location>
        <position position="364"/>
    </location>
</feature>
<dbReference type="EMBL" id="JOJR01000041">
    <property type="protein sequence ID" value="RCN48873.1"/>
    <property type="molecule type" value="Genomic_DNA"/>
</dbReference>
<gene>
    <name evidence="2" type="ORF">ANCCAN_04982</name>
</gene>
<keyword evidence="3" id="KW-1185">Reference proteome</keyword>
<evidence type="ECO:0000313" key="3">
    <source>
        <dbReference type="Proteomes" id="UP000252519"/>
    </source>
</evidence>